<reference evidence="3" key="1">
    <citation type="journal article" date="2019" name="Int. J. Syst. Evol. Microbiol.">
        <title>The Global Catalogue of Microorganisms (GCM) 10K type strain sequencing project: providing services to taxonomists for standard genome sequencing and annotation.</title>
        <authorList>
            <consortium name="The Broad Institute Genomics Platform"/>
            <consortium name="The Broad Institute Genome Sequencing Center for Infectious Disease"/>
            <person name="Wu L."/>
            <person name="Ma J."/>
        </authorList>
    </citation>
    <scope>NUCLEOTIDE SEQUENCE [LARGE SCALE GENOMIC DNA]</scope>
    <source>
        <strain evidence="3">JCM 16925</strain>
    </source>
</reference>
<proteinExistence type="predicted"/>
<name>A0ABP7WDZ4_9ACTN</name>
<gene>
    <name evidence="2" type="ORF">GCM10022233_82430</name>
</gene>
<sequence length="308" mass="34157">MEMEIDEVLAVKVETENGETHAWPSVDRLRELVNRIGDRGDQFLVVQRIPDIPDVFAQVWHGGGGDYRFEHRESRDRFFGTTLTAPHLAADAMVGWARQAHGWDAAIAWTPVDADPPEEVPTLADDVREPVEERIRTLLRCGYDNRDALQEAAEDYLVSGDERPVSPAQARQLVDRLWLERLAEQEAWEGVTDPERLAGAFEALEARGITARENFTCCRGCGMAEIGAEREDARGFVFFHRQVTEHAADGHGLSLYYGGFDGSEETTCGVGREVVAALGAVGLSTDWDGSPAKAITVAPLDWRKRLQG</sequence>
<evidence type="ECO:0000313" key="3">
    <source>
        <dbReference type="Proteomes" id="UP001499984"/>
    </source>
</evidence>
<dbReference type="Proteomes" id="UP001499984">
    <property type="component" value="Unassembled WGS sequence"/>
</dbReference>
<protein>
    <recommendedName>
        <fullName evidence="1">DUF6891 domain-containing protein</fullName>
    </recommendedName>
</protein>
<feature type="domain" description="DUF6891" evidence="1">
    <location>
        <begin position="126"/>
        <end position="306"/>
    </location>
</feature>
<dbReference type="EMBL" id="BAAAZY010000031">
    <property type="protein sequence ID" value="GAA4087013.1"/>
    <property type="molecule type" value="Genomic_DNA"/>
</dbReference>
<evidence type="ECO:0000259" key="1">
    <source>
        <dbReference type="Pfam" id="PF21831"/>
    </source>
</evidence>
<dbReference type="Pfam" id="PF21831">
    <property type="entry name" value="DUF6891"/>
    <property type="match status" value="1"/>
</dbReference>
<accession>A0ABP7WDZ4</accession>
<comment type="caution">
    <text evidence="2">The sequence shown here is derived from an EMBL/GenBank/DDBJ whole genome shotgun (WGS) entry which is preliminary data.</text>
</comment>
<keyword evidence="3" id="KW-1185">Reference proteome</keyword>
<organism evidence="2 3">
    <name type="scientific">Streptomyces shaanxiensis</name>
    <dbReference type="NCBI Taxonomy" id="653357"/>
    <lineage>
        <taxon>Bacteria</taxon>
        <taxon>Bacillati</taxon>
        <taxon>Actinomycetota</taxon>
        <taxon>Actinomycetes</taxon>
        <taxon>Kitasatosporales</taxon>
        <taxon>Streptomycetaceae</taxon>
        <taxon>Streptomyces</taxon>
    </lineage>
</organism>
<dbReference type="InterPro" id="IPR054186">
    <property type="entry name" value="DUF6891"/>
</dbReference>
<evidence type="ECO:0000313" key="2">
    <source>
        <dbReference type="EMBL" id="GAA4087013.1"/>
    </source>
</evidence>